<name>A0A060T9Y2_BLAAD</name>
<proteinExistence type="predicted"/>
<dbReference type="PhylomeDB" id="A0A060T9Y2"/>
<dbReference type="AlphaFoldDB" id="A0A060T9Y2"/>
<sequence length="406" mass="46311">MSSSRIAKYTGPHKPSEEFAPILVRLFPDPDNEQCNVFLQAGEDDFRGKLLWYLKNHEYDKKDVLTIVIEGGAACTELVDDMIKQAGAKGRAFIGIANSYCFRVPGSEYNTLFDLLDLTTSEANEMGSPGITTTLPKPKRERLNGKLISKFFPDIQADEVMKEPASSYTLIFQKEVARAMGLQFTPTCIVELTDSPSFNCLFTESMSWLVGSMLMVQALITAHRTRNPSAVDFWRYDCTTENIRSFMDPNIYESRDILSMHLVCKYKASRFIMELLIGQFLHNNRRSVDDDNAVSELNELIRPHVERMQQMYPDNYDYVVTSEKLKKMNLSKAVLDKHLRQVSDDIAGYKAMVEQAEEFESEQRRNGLTMSLEDAIITTTTIIVQRSAKPETTIKGENSLFRIRYT</sequence>
<dbReference type="EMBL" id="HG937692">
    <property type="protein sequence ID" value="CDP36016.1"/>
    <property type="molecule type" value="Genomic_DNA"/>
</dbReference>
<accession>A0A060T9Y2</accession>
<reference evidence="1" key="2">
    <citation type="submission" date="2014-06" db="EMBL/GenBank/DDBJ databases">
        <title>The complete genome of Blastobotrys (Arxula) adeninivorans LS3 - a yeast of biotechnological interest.</title>
        <authorList>
            <person name="Kunze G."/>
            <person name="Gaillardin C."/>
            <person name="Czernicka M."/>
            <person name="Durrens P."/>
            <person name="Martin T."/>
            <person name="Boer E."/>
            <person name="Gabaldon T."/>
            <person name="Cruz J."/>
            <person name="Talla E."/>
            <person name="Marck C."/>
            <person name="Goffeau A."/>
            <person name="Barbe V."/>
            <person name="Baret P."/>
            <person name="Baronian K."/>
            <person name="Beier S."/>
            <person name="Bleykasten C."/>
            <person name="Bode R."/>
            <person name="Casaregola S."/>
            <person name="Despons L."/>
            <person name="Fairhead C."/>
            <person name="Giersberg M."/>
            <person name="Gierski P."/>
            <person name="Hahnel U."/>
            <person name="Hartmann A."/>
            <person name="Jankowska D."/>
            <person name="Jubin C."/>
            <person name="Jung P."/>
            <person name="Lafontaine I."/>
            <person name="Leh-Louis V."/>
            <person name="Lemaire M."/>
            <person name="Marcet-Houben M."/>
            <person name="Mascher M."/>
            <person name="Morel G."/>
            <person name="Richard G.-F."/>
            <person name="Riechen J."/>
            <person name="Sacerdot C."/>
            <person name="Sarkar A."/>
            <person name="Savel G."/>
            <person name="Schacherer J."/>
            <person name="Sherman D."/>
            <person name="Straub M.-L."/>
            <person name="Stein N."/>
            <person name="Thierry A."/>
            <person name="Trautwein-Schult A."/>
            <person name="Westhof E."/>
            <person name="Worch S."/>
            <person name="Dujon B."/>
            <person name="Souciet J.-L."/>
            <person name="Wincker P."/>
            <person name="Scholz U."/>
            <person name="Neuveglise N."/>
        </authorList>
    </citation>
    <scope>NUCLEOTIDE SEQUENCE</scope>
    <source>
        <strain evidence="1">LS3</strain>
    </source>
</reference>
<gene>
    <name evidence="1" type="ORF">GNLVRS02_ARAD1B03388g</name>
</gene>
<reference evidence="1" key="1">
    <citation type="submission" date="2014-02" db="EMBL/GenBank/DDBJ databases">
        <authorList>
            <person name="Genoscope - CEA"/>
        </authorList>
    </citation>
    <scope>NUCLEOTIDE SEQUENCE</scope>
    <source>
        <strain evidence="1">LS3</strain>
    </source>
</reference>
<evidence type="ECO:0000313" key="1">
    <source>
        <dbReference type="EMBL" id="CDP36016.1"/>
    </source>
</evidence>
<protein>
    <submittedName>
        <fullName evidence="1">ARAD1B03388p</fullName>
    </submittedName>
</protein>
<organism evidence="1">
    <name type="scientific">Blastobotrys adeninivorans</name>
    <name type="common">Yeast</name>
    <name type="synonym">Arxula adeninivorans</name>
    <dbReference type="NCBI Taxonomy" id="409370"/>
    <lineage>
        <taxon>Eukaryota</taxon>
        <taxon>Fungi</taxon>
        <taxon>Dikarya</taxon>
        <taxon>Ascomycota</taxon>
        <taxon>Saccharomycotina</taxon>
        <taxon>Dipodascomycetes</taxon>
        <taxon>Dipodascales</taxon>
        <taxon>Trichomonascaceae</taxon>
        <taxon>Blastobotrys</taxon>
    </lineage>
</organism>